<keyword evidence="3" id="KW-1185">Reference proteome</keyword>
<feature type="compositionally biased region" description="Pro residues" evidence="1">
    <location>
        <begin position="72"/>
        <end position="82"/>
    </location>
</feature>
<dbReference type="Proteomes" id="UP001165122">
    <property type="component" value="Unassembled WGS sequence"/>
</dbReference>
<gene>
    <name evidence="2" type="ORF">TrLO_g2891</name>
</gene>
<comment type="caution">
    <text evidence="2">The sequence shown here is derived from an EMBL/GenBank/DDBJ whole genome shotgun (WGS) entry which is preliminary data.</text>
</comment>
<organism evidence="2 3">
    <name type="scientific">Triparma laevis f. longispina</name>
    <dbReference type="NCBI Taxonomy" id="1714387"/>
    <lineage>
        <taxon>Eukaryota</taxon>
        <taxon>Sar</taxon>
        <taxon>Stramenopiles</taxon>
        <taxon>Ochrophyta</taxon>
        <taxon>Bolidophyceae</taxon>
        <taxon>Parmales</taxon>
        <taxon>Triparmaceae</taxon>
        <taxon>Triparma</taxon>
    </lineage>
</organism>
<evidence type="ECO:0000313" key="3">
    <source>
        <dbReference type="Proteomes" id="UP001165122"/>
    </source>
</evidence>
<feature type="region of interest" description="Disordered" evidence="1">
    <location>
        <begin position="41"/>
        <end position="84"/>
    </location>
</feature>
<evidence type="ECO:0000256" key="1">
    <source>
        <dbReference type="SAM" id="MobiDB-lite"/>
    </source>
</evidence>
<reference evidence="3" key="1">
    <citation type="journal article" date="2023" name="Commun. Biol.">
        <title>Genome analysis of Parmales, the sister group of diatoms, reveals the evolutionary specialization of diatoms from phago-mixotrophs to photoautotrophs.</title>
        <authorList>
            <person name="Ban H."/>
            <person name="Sato S."/>
            <person name="Yoshikawa S."/>
            <person name="Yamada K."/>
            <person name="Nakamura Y."/>
            <person name="Ichinomiya M."/>
            <person name="Sato N."/>
            <person name="Blanc-Mathieu R."/>
            <person name="Endo H."/>
            <person name="Kuwata A."/>
            <person name="Ogata H."/>
        </authorList>
    </citation>
    <scope>NUCLEOTIDE SEQUENCE [LARGE SCALE GENOMIC DNA]</scope>
    <source>
        <strain evidence="3">NIES 3700</strain>
    </source>
</reference>
<sequence length="120" mass="12784">MKLSILSNISFFLLSPDRKLVPGAVGLQAEHELAAEEQMRQMQLQADARLGGGNIPPPGPPPLAGGRQDPYDIPPPGSPPPSEHVEHVYVEHSNIVNIFGDIKNQTTPAKIAPDSSGGTY</sequence>
<dbReference type="AlphaFoldDB" id="A0A9W7FRZ1"/>
<accession>A0A9W7FRZ1</accession>
<dbReference type="EMBL" id="BRXW01000311">
    <property type="protein sequence ID" value="GMI17917.1"/>
    <property type="molecule type" value="Genomic_DNA"/>
</dbReference>
<protein>
    <submittedName>
        <fullName evidence="2">Uncharacterized protein</fullName>
    </submittedName>
</protein>
<evidence type="ECO:0000313" key="2">
    <source>
        <dbReference type="EMBL" id="GMI17917.1"/>
    </source>
</evidence>
<name>A0A9W7FRZ1_9STRA</name>
<proteinExistence type="predicted"/>